<reference evidence="2" key="1">
    <citation type="submission" date="2018-04" db="EMBL/GenBank/DDBJ databases">
        <title>WGS assembly of Panicum hallii.</title>
        <authorList>
            <person name="Lovell J."/>
            <person name="Jenkins J."/>
            <person name="Lowry D."/>
            <person name="Mamidi S."/>
            <person name="Sreedasyam A."/>
            <person name="Weng X."/>
            <person name="Barry K."/>
            <person name="Bonette J."/>
            <person name="Campitelli B."/>
            <person name="Daum C."/>
            <person name="Gordon S."/>
            <person name="Gould B."/>
            <person name="Lipzen A."/>
            <person name="Macqueen A."/>
            <person name="Palacio-Mejia J."/>
            <person name="Plott C."/>
            <person name="Shakirov E."/>
            <person name="Shu S."/>
            <person name="Yoshinaga Y."/>
            <person name="Zane M."/>
            <person name="Rokhsar D."/>
            <person name="Grimwood J."/>
            <person name="Schmutz J."/>
            <person name="Juenger T."/>
        </authorList>
    </citation>
    <scope>NUCLEOTIDE SEQUENCE [LARGE SCALE GENOMIC DNA]</scope>
    <source>
        <strain evidence="2">FIL2</strain>
    </source>
</reference>
<dbReference type="AlphaFoldDB" id="A0A2S3HXC0"/>
<protein>
    <submittedName>
        <fullName evidence="2">Uncharacterized protein</fullName>
    </submittedName>
</protein>
<organism evidence="2">
    <name type="scientific">Panicum hallii</name>
    <dbReference type="NCBI Taxonomy" id="206008"/>
    <lineage>
        <taxon>Eukaryota</taxon>
        <taxon>Viridiplantae</taxon>
        <taxon>Streptophyta</taxon>
        <taxon>Embryophyta</taxon>
        <taxon>Tracheophyta</taxon>
        <taxon>Spermatophyta</taxon>
        <taxon>Magnoliopsida</taxon>
        <taxon>Liliopsida</taxon>
        <taxon>Poales</taxon>
        <taxon>Poaceae</taxon>
        <taxon>PACMAD clade</taxon>
        <taxon>Panicoideae</taxon>
        <taxon>Panicodae</taxon>
        <taxon>Paniceae</taxon>
        <taxon>Panicinae</taxon>
        <taxon>Panicum</taxon>
        <taxon>Panicum sect. Panicum</taxon>
    </lineage>
</organism>
<gene>
    <name evidence="2" type="ORF">PAHAL_5G454800</name>
</gene>
<keyword evidence="1" id="KW-0812">Transmembrane</keyword>
<dbReference type="EMBL" id="CM008050">
    <property type="protein sequence ID" value="PAN31985.1"/>
    <property type="molecule type" value="Genomic_DNA"/>
</dbReference>
<accession>A0A2S3HXC0</accession>
<keyword evidence="1" id="KW-0472">Membrane</keyword>
<keyword evidence="1" id="KW-1133">Transmembrane helix</keyword>
<dbReference type="Proteomes" id="UP000243499">
    <property type="component" value="Chromosome 5"/>
</dbReference>
<dbReference type="Gramene" id="PAN31985">
    <property type="protein sequence ID" value="PAN31985"/>
    <property type="gene ID" value="PAHAL_5G454800"/>
</dbReference>
<feature type="transmembrane region" description="Helical" evidence="1">
    <location>
        <begin position="15"/>
        <end position="35"/>
    </location>
</feature>
<proteinExistence type="predicted"/>
<evidence type="ECO:0000313" key="2">
    <source>
        <dbReference type="EMBL" id="PAN31985.1"/>
    </source>
</evidence>
<evidence type="ECO:0000256" key="1">
    <source>
        <dbReference type="SAM" id="Phobius"/>
    </source>
</evidence>
<name>A0A2S3HXC0_9POAL</name>
<sequence length="90" mass="10216">MQTCSILTIFFSYRLLSLLGQLTFICLFCILSLLLNQTARLGLSVLLEATSRLLLLEVEAISATATPKCPKFLLQDRRSFELHVPFLYSF</sequence>